<gene>
    <name evidence="3" type="ORF">EKI59_05470</name>
    <name evidence="2" type="ORF">H0H28_03280</name>
</gene>
<comment type="caution">
    <text evidence="3">The sequence shown here is derived from an EMBL/GenBank/DDBJ whole genome shotgun (WGS) entry which is preliminary data.</text>
</comment>
<dbReference type="RefSeq" id="WP_144742035.1">
    <property type="nucleotide sequence ID" value="NZ_JACEOR010000117.1"/>
</dbReference>
<evidence type="ECO:0000313" key="4">
    <source>
        <dbReference type="Proteomes" id="UP000336646"/>
    </source>
</evidence>
<keyword evidence="1" id="KW-0812">Transmembrane</keyword>
<dbReference type="EMBL" id="JACEOR010000117">
    <property type="protein sequence ID" value="MBA4504365.1"/>
    <property type="molecule type" value="Genomic_DNA"/>
</dbReference>
<reference evidence="3 4" key="1">
    <citation type="submission" date="2018-12" db="EMBL/GenBank/DDBJ databases">
        <title>Corynebacterium sanguinis sp. nov., a clinically-associated and environmental corynebacterium.</title>
        <authorList>
            <person name="Gonzales-Siles L."/>
            <person name="Jaen-Luchoro D."/>
            <person name="Cardew S."/>
            <person name="Inganas E."/>
            <person name="Ohlen M."/>
            <person name="Jensie-Markopolous S."/>
            <person name="Pinyeiro-Iglesias B."/>
            <person name="Molin K."/>
            <person name="Skovbjerg S."/>
            <person name="Svensson-Stadler L."/>
            <person name="Funke G."/>
            <person name="Moore E.R.B."/>
        </authorList>
    </citation>
    <scope>NUCLEOTIDE SEQUENCE [LARGE SCALE GENOMIC DNA]</scope>
    <source>
        <strain evidence="3 4">58734</strain>
    </source>
</reference>
<evidence type="ECO:0000313" key="5">
    <source>
        <dbReference type="Proteomes" id="UP000580709"/>
    </source>
</evidence>
<keyword evidence="5" id="KW-1185">Reference proteome</keyword>
<sequence length="95" mass="10135">MISYLLLAVCAVALAIEAVRAWRRPELSFSGLIGPVITVAVVLLLSRAIDWHEAVPFWVWPVLSLLAAVAVGIAVSKCVATQASRLQATAQTAPR</sequence>
<keyword evidence="1" id="KW-0472">Membrane</keyword>
<accession>A0A6C1TXZ8</accession>
<feature type="transmembrane region" description="Helical" evidence="1">
    <location>
        <begin position="57"/>
        <end position="75"/>
    </location>
</feature>
<dbReference type="Proteomes" id="UP000336646">
    <property type="component" value="Unassembled WGS sequence"/>
</dbReference>
<keyword evidence="1" id="KW-1133">Transmembrane helix</keyword>
<name>A0A6C1TXZ8_9CORY</name>
<evidence type="ECO:0000256" key="1">
    <source>
        <dbReference type="SAM" id="Phobius"/>
    </source>
</evidence>
<proteinExistence type="predicted"/>
<evidence type="ECO:0000313" key="3">
    <source>
        <dbReference type="EMBL" id="TVS28780.1"/>
    </source>
</evidence>
<dbReference type="AlphaFoldDB" id="A0A6C1TXZ8"/>
<dbReference type="Proteomes" id="UP000580709">
    <property type="component" value="Unassembled WGS sequence"/>
</dbReference>
<feature type="transmembrane region" description="Helical" evidence="1">
    <location>
        <begin position="31"/>
        <end position="50"/>
    </location>
</feature>
<dbReference type="OrthoDB" id="9954278at2"/>
<dbReference type="EMBL" id="RXIR01000009">
    <property type="protein sequence ID" value="TVS28780.1"/>
    <property type="molecule type" value="Genomic_DNA"/>
</dbReference>
<reference evidence="2 5" key="2">
    <citation type="submission" date="2020-07" db="EMBL/GenBank/DDBJ databases">
        <authorList>
            <person name="Khare M."/>
        </authorList>
    </citation>
    <scope>NUCLEOTIDE SEQUENCE [LARGE SCALE GENOMIC DNA]</scope>
    <source>
        <strain evidence="2 5">P8776</strain>
    </source>
</reference>
<evidence type="ECO:0000313" key="2">
    <source>
        <dbReference type="EMBL" id="MBA4504365.1"/>
    </source>
</evidence>
<protein>
    <submittedName>
        <fullName evidence="3">Uncharacterized protein</fullName>
    </submittedName>
</protein>
<organism evidence="3 4">
    <name type="scientific">Corynebacterium sanguinis</name>
    <dbReference type="NCBI Taxonomy" id="2594913"/>
    <lineage>
        <taxon>Bacteria</taxon>
        <taxon>Bacillati</taxon>
        <taxon>Actinomycetota</taxon>
        <taxon>Actinomycetes</taxon>
        <taxon>Mycobacteriales</taxon>
        <taxon>Corynebacteriaceae</taxon>
        <taxon>Corynebacterium</taxon>
    </lineage>
</organism>